<gene>
    <name evidence="2" type="ordered locus">MLP_22840</name>
</gene>
<protein>
    <recommendedName>
        <fullName evidence="1">Contractile injection system tube protein N-terminal domain-containing protein</fullName>
    </recommendedName>
</protein>
<dbReference type="OrthoDB" id="9815939at2"/>
<sequence>MGSARLTEWNMGAGEPVNGGIDLNVDFDPNSLSLSYTPTGTADGSADADNRLANKAAAQQTGQSSTLTVELTFDTSTTGTSVQEKTDLLVKLTLPDNKKRRVVQFSWGTFLFFGSVNTMSQTINYFSADGVPLRAVVNLTFAAVGPPNRDNAPASANRPSTPFGAAASVGFGVSAGIGLGAGASGSAGLGISAGASVSGGAGVGGGIGTTPLAQSRSGETIASLTARAGGGADWKAVASANGIDNPRMLAAGTVINPQACIEIKGA</sequence>
<dbReference type="InterPro" id="IPR045361">
    <property type="entry name" value="CIS_tube_prot_N"/>
</dbReference>
<reference evidence="2 3" key="1">
    <citation type="submission" date="2011-05" db="EMBL/GenBank/DDBJ databases">
        <title>Whole genome sequence of Microlunatus phosphovorus NM-1.</title>
        <authorList>
            <person name="Hosoyama A."/>
            <person name="Sasaki K."/>
            <person name="Harada T."/>
            <person name="Igarashi R."/>
            <person name="Kawakoshi A."/>
            <person name="Sasagawa M."/>
            <person name="Fukada J."/>
            <person name="Nakamura S."/>
            <person name="Katano Y."/>
            <person name="Hanada S."/>
            <person name="Kamagata Y."/>
            <person name="Nakamura N."/>
            <person name="Yamazaki S."/>
            <person name="Fujita N."/>
        </authorList>
    </citation>
    <scope>NUCLEOTIDE SEQUENCE [LARGE SCALE GENOMIC DNA]</scope>
    <source>
        <strain evidence="3">ATCC 700054 / DSM 10555 / JCM 9379 / NBRC 101784 / NCIMB 13414 / VKM Ac-1990 / NM-1</strain>
    </source>
</reference>
<name>F5XET2_MICPN</name>
<proteinExistence type="predicted"/>
<evidence type="ECO:0000259" key="1">
    <source>
        <dbReference type="Pfam" id="PF19266"/>
    </source>
</evidence>
<dbReference type="RefSeq" id="WP_013863170.1">
    <property type="nucleotide sequence ID" value="NC_015635.1"/>
</dbReference>
<organism evidence="2 3">
    <name type="scientific">Microlunatus phosphovorus (strain ATCC 700054 / DSM 10555 / JCM 9379 / NBRC 101784 / NCIMB 13414 / VKM Ac-1990 / NM-1)</name>
    <dbReference type="NCBI Taxonomy" id="1032480"/>
    <lineage>
        <taxon>Bacteria</taxon>
        <taxon>Bacillati</taxon>
        <taxon>Actinomycetota</taxon>
        <taxon>Actinomycetes</taxon>
        <taxon>Propionibacteriales</taxon>
        <taxon>Propionibacteriaceae</taxon>
        <taxon>Microlunatus</taxon>
    </lineage>
</organism>
<dbReference type="STRING" id="1032480.MLP_22840"/>
<evidence type="ECO:0000313" key="3">
    <source>
        <dbReference type="Proteomes" id="UP000007947"/>
    </source>
</evidence>
<dbReference type="HOGENOM" id="CLU_075813_0_0_11"/>
<dbReference type="Proteomes" id="UP000007947">
    <property type="component" value="Chromosome"/>
</dbReference>
<accession>F5XET2</accession>
<keyword evidence="3" id="KW-1185">Reference proteome</keyword>
<dbReference type="Pfam" id="PF19266">
    <property type="entry name" value="CIS_tube"/>
    <property type="match status" value="1"/>
</dbReference>
<dbReference type="EMBL" id="AP012204">
    <property type="protein sequence ID" value="BAK35298.1"/>
    <property type="molecule type" value="Genomic_DNA"/>
</dbReference>
<evidence type="ECO:0000313" key="2">
    <source>
        <dbReference type="EMBL" id="BAK35298.1"/>
    </source>
</evidence>
<dbReference type="AlphaFoldDB" id="F5XET2"/>
<feature type="domain" description="Contractile injection system tube protein N-terminal" evidence="1">
    <location>
        <begin position="23"/>
        <end position="144"/>
    </location>
</feature>
<dbReference type="KEGG" id="mph:MLP_22840"/>
<dbReference type="eggNOG" id="COG1652">
    <property type="taxonomic scope" value="Bacteria"/>
</dbReference>